<evidence type="ECO:0000313" key="8">
    <source>
        <dbReference type="Proteomes" id="UP000198607"/>
    </source>
</evidence>
<dbReference type="InterPro" id="IPR027304">
    <property type="entry name" value="Trigger_fact/SurA_dom_sf"/>
</dbReference>
<organism evidence="7 8">
    <name type="scientific">Propionivibrio dicarboxylicus</name>
    <dbReference type="NCBI Taxonomy" id="83767"/>
    <lineage>
        <taxon>Bacteria</taxon>
        <taxon>Pseudomonadati</taxon>
        <taxon>Pseudomonadota</taxon>
        <taxon>Betaproteobacteria</taxon>
        <taxon>Rhodocyclales</taxon>
        <taxon>Rhodocyclaceae</taxon>
        <taxon>Propionivibrio</taxon>
    </lineage>
</organism>
<dbReference type="SUPFAM" id="SSF54534">
    <property type="entry name" value="FKBP-like"/>
    <property type="match status" value="1"/>
</dbReference>
<dbReference type="InterPro" id="IPR050245">
    <property type="entry name" value="PrsA_foldase"/>
</dbReference>
<evidence type="ECO:0000259" key="6">
    <source>
        <dbReference type="PROSITE" id="PS50198"/>
    </source>
</evidence>
<sequence length="292" mass="32467">MKSPERNNSDTHAYLVLKLAQELFRKSPTALTAEERARVDQVARRQREIERRILAAPEAAGVHLPAASVDTAFADVRSRYASREELDAALDAAGLDLISLRASIERDLRFEAVLERVSARTPTPSDIDAEIFYLMHRDRFHRPENRTLRHILITIDDAVPGSERTAAYRTIAAIRARVIATPSRFADEALRYSQCPSAVEGGLLGTVRRGQLFAELEPTAFALALGEVSDIVESPMGFHIFHCVAIEDDSVIPFVAVREKIRTALAESQRARAQKAWIRQLFADDQAAARAA</sequence>
<dbReference type="SUPFAM" id="SSF109998">
    <property type="entry name" value="Triger factor/SurA peptide-binding domain-like"/>
    <property type="match status" value="1"/>
</dbReference>
<name>A0A1G7VD50_9RHOO</name>
<evidence type="ECO:0000313" key="7">
    <source>
        <dbReference type="EMBL" id="SDG57765.1"/>
    </source>
</evidence>
<evidence type="ECO:0000256" key="1">
    <source>
        <dbReference type="ARBA" id="ARBA00000971"/>
    </source>
</evidence>
<proteinExistence type="inferred from homology"/>
<dbReference type="Pfam" id="PF00639">
    <property type="entry name" value="Rotamase"/>
    <property type="match status" value="1"/>
</dbReference>
<evidence type="ECO:0000256" key="3">
    <source>
        <dbReference type="ARBA" id="ARBA00013194"/>
    </source>
</evidence>
<accession>A0A1G7VD50</accession>
<reference evidence="7 8" key="1">
    <citation type="submission" date="2016-10" db="EMBL/GenBank/DDBJ databases">
        <authorList>
            <person name="de Groot N.N."/>
        </authorList>
    </citation>
    <scope>NUCLEOTIDE SEQUENCE [LARGE SCALE GENOMIC DNA]</scope>
    <source>
        <strain evidence="7 8">DSM 5885</strain>
    </source>
</reference>
<evidence type="ECO:0000256" key="5">
    <source>
        <dbReference type="PROSITE-ProRule" id="PRU00278"/>
    </source>
</evidence>
<dbReference type="InterPro" id="IPR046357">
    <property type="entry name" value="PPIase_dom_sf"/>
</dbReference>
<dbReference type="InterPro" id="IPR000297">
    <property type="entry name" value="PPIase_PpiC"/>
</dbReference>
<evidence type="ECO:0000256" key="4">
    <source>
        <dbReference type="ARBA" id="ARBA00023110"/>
    </source>
</evidence>
<dbReference type="NCBIfam" id="TIGR02933">
    <property type="entry name" value="nifM_nitrog"/>
    <property type="match status" value="1"/>
</dbReference>
<comment type="catalytic activity">
    <reaction evidence="1">
        <text>[protein]-peptidylproline (omega=180) = [protein]-peptidylproline (omega=0)</text>
        <dbReference type="Rhea" id="RHEA:16237"/>
        <dbReference type="Rhea" id="RHEA-COMP:10747"/>
        <dbReference type="Rhea" id="RHEA-COMP:10748"/>
        <dbReference type="ChEBI" id="CHEBI:83833"/>
        <dbReference type="ChEBI" id="CHEBI:83834"/>
        <dbReference type="EC" id="5.2.1.8"/>
    </reaction>
</comment>
<dbReference type="OrthoDB" id="9812372at2"/>
<keyword evidence="8" id="KW-1185">Reference proteome</keyword>
<dbReference type="Proteomes" id="UP000198607">
    <property type="component" value="Unassembled WGS sequence"/>
</dbReference>
<evidence type="ECO:0000256" key="2">
    <source>
        <dbReference type="ARBA" id="ARBA00007656"/>
    </source>
</evidence>
<protein>
    <recommendedName>
        <fullName evidence="3">peptidylprolyl isomerase</fullName>
        <ecNumber evidence="3">5.2.1.8</ecNumber>
    </recommendedName>
</protein>
<keyword evidence="5 7" id="KW-0413">Isomerase</keyword>
<dbReference type="PANTHER" id="PTHR47245">
    <property type="entry name" value="PEPTIDYLPROLYL ISOMERASE"/>
    <property type="match status" value="1"/>
</dbReference>
<dbReference type="InterPro" id="IPR014282">
    <property type="entry name" value="Nitrogen_fix_NifM"/>
</dbReference>
<comment type="similarity">
    <text evidence="2">Belongs to the PpiC/parvulin rotamase family.</text>
</comment>
<dbReference type="STRING" id="83767.SAMN05660652_00165"/>
<dbReference type="AlphaFoldDB" id="A0A1G7VD50"/>
<keyword evidence="4 5" id="KW-0697">Rotamase</keyword>
<dbReference type="RefSeq" id="WP_091931980.1">
    <property type="nucleotide sequence ID" value="NZ_FNCY01000001.1"/>
</dbReference>
<dbReference type="GO" id="GO:0003755">
    <property type="term" value="F:peptidyl-prolyl cis-trans isomerase activity"/>
    <property type="evidence" value="ECO:0007669"/>
    <property type="project" value="UniProtKB-KW"/>
</dbReference>
<dbReference type="EC" id="5.2.1.8" evidence="3"/>
<dbReference type="EMBL" id="FNCY01000001">
    <property type="protein sequence ID" value="SDG57765.1"/>
    <property type="molecule type" value="Genomic_DNA"/>
</dbReference>
<feature type="domain" description="PpiC" evidence="6">
    <location>
        <begin position="143"/>
        <end position="245"/>
    </location>
</feature>
<dbReference type="Gene3D" id="3.10.50.40">
    <property type="match status" value="1"/>
</dbReference>
<dbReference type="PANTHER" id="PTHR47245:SF2">
    <property type="entry name" value="PEPTIDYL-PROLYL CIS-TRANS ISOMERASE HP_0175-RELATED"/>
    <property type="match status" value="1"/>
</dbReference>
<dbReference type="PROSITE" id="PS50198">
    <property type="entry name" value="PPIC_PPIASE_2"/>
    <property type="match status" value="1"/>
</dbReference>
<gene>
    <name evidence="7" type="ORF">SAMN05660652_00165</name>
</gene>